<dbReference type="SMART" id="SM00192">
    <property type="entry name" value="LDLa"/>
    <property type="match status" value="1"/>
</dbReference>
<evidence type="ECO:0000256" key="3">
    <source>
        <dbReference type="PROSITE-ProRule" id="PRU00124"/>
    </source>
</evidence>
<name>A0A8B8E5B8_CRAVI</name>
<evidence type="ECO:0000313" key="7">
    <source>
        <dbReference type="RefSeq" id="XP_022335380.1"/>
    </source>
</evidence>
<dbReference type="GO" id="GO:0071944">
    <property type="term" value="C:cell periphery"/>
    <property type="evidence" value="ECO:0007669"/>
    <property type="project" value="TreeGrafter"/>
</dbReference>
<dbReference type="RefSeq" id="XP_022335381.1">
    <property type="nucleotide sequence ID" value="XM_022479673.1"/>
</dbReference>
<dbReference type="CDD" id="cd00112">
    <property type="entry name" value="LDLa"/>
    <property type="match status" value="1"/>
</dbReference>
<dbReference type="SMART" id="SM00209">
    <property type="entry name" value="TSP1"/>
    <property type="match status" value="2"/>
</dbReference>
<dbReference type="RefSeq" id="XP_022335380.1">
    <property type="nucleotide sequence ID" value="XM_022479672.1"/>
</dbReference>
<dbReference type="PROSITE" id="PS50068">
    <property type="entry name" value="LDLRA_2"/>
    <property type="match status" value="1"/>
</dbReference>
<evidence type="ECO:0000256" key="2">
    <source>
        <dbReference type="ARBA" id="ARBA00023157"/>
    </source>
</evidence>
<dbReference type="InterPro" id="IPR002172">
    <property type="entry name" value="LDrepeatLR_classA_rpt"/>
</dbReference>
<dbReference type="PROSITE" id="PS51257">
    <property type="entry name" value="PROKAR_LIPOPROTEIN"/>
    <property type="match status" value="1"/>
</dbReference>
<dbReference type="PROSITE" id="PS01209">
    <property type="entry name" value="LDLRA_1"/>
    <property type="match status" value="1"/>
</dbReference>
<dbReference type="KEGG" id="cvn:111132038"/>
<dbReference type="InterPro" id="IPR023415">
    <property type="entry name" value="LDLR_class-A_CS"/>
</dbReference>
<keyword evidence="5" id="KW-0732">Signal</keyword>
<comment type="caution">
    <text evidence="3">Lacks conserved residue(s) required for the propagation of feature annotation.</text>
</comment>
<reference evidence="7 8" key="1">
    <citation type="submission" date="2025-04" db="UniProtKB">
        <authorList>
            <consortium name="RefSeq"/>
        </authorList>
    </citation>
    <scope>IDENTIFICATION</scope>
    <source>
        <tissue evidence="7 8">Whole sample</tissue>
    </source>
</reference>
<dbReference type="Pfam" id="PF00090">
    <property type="entry name" value="TSP_1"/>
    <property type="match status" value="2"/>
</dbReference>
<accession>A0A8B8E5B8</accession>
<evidence type="ECO:0000313" key="8">
    <source>
        <dbReference type="RefSeq" id="XP_022335381.1"/>
    </source>
</evidence>
<keyword evidence="6" id="KW-1185">Reference proteome</keyword>
<organism evidence="6 7">
    <name type="scientific">Crassostrea virginica</name>
    <name type="common">Eastern oyster</name>
    <dbReference type="NCBI Taxonomy" id="6565"/>
    <lineage>
        <taxon>Eukaryota</taxon>
        <taxon>Metazoa</taxon>
        <taxon>Spiralia</taxon>
        <taxon>Lophotrochozoa</taxon>
        <taxon>Mollusca</taxon>
        <taxon>Bivalvia</taxon>
        <taxon>Autobranchia</taxon>
        <taxon>Pteriomorphia</taxon>
        <taxon>Ostreida</taxon>
        <taxon>Ostreoidea</taxon>
        <taxon>Ostreidae</taxon>
        <taxon>Crassostrea</taxon>
    </lineage>
</organism>
<dbReference type="PANTHER" id="PTHR16311:SF3">
    <property type="entry name" value="THROMBOSPONDIN TYPE-1 DOMAIN-CONTAINING PROTEIN 1"/>
    <property type="match status" value="1"/>
</dbReference>
<dbReference type="SUPFAM" id="SSF57424">
    <property type="entry name" value="LDL receptor-like module"/>
    <property type="match status" value="1"/>
</dbReference>
<dbReference type="PROSITE" id="PS50092">
    <property type="entry name" value="TSP1"/>
    <property type="match status" value="2"/>
</dbReference>
<keyword evidence="4" id="KW-1133">Transmembrane helix</keyword>
<feature type="transmembrane region" description="Helical" evidence="4">
    <location>
        <begin position="192"/>
        <end position="213"/>
    </location>
</feature>
<protein>
    <submittedName>
        <fullName evidence="7 8">Thrombospondin-1-like</fullName>
    </submittedName>
</protein>
<dbReference type="SUPFAM" id="SSF82895">
    <property type="entry name" value="TSP-1 type 1 repeat"/>
    <property type="match status" value="2"/>
</dbReference>
<evidence type="ECO:0000256" key="1">
    <source>
        <dbReference type="ARBA" id="ARBA00022536"/>
    </source>
</evidence>
<dbReference type="OrthoDB" id="6051778at2759"/>
<dbReference type="Proteomes" id="UP000694844">
    <property type="component" value="Chromosome 5"/>
</dbReference>
<sequence length="214" mass="24054">MAYRCFTCYLVVIISCFYTAIGEEQKATLPGWSPWSGWTSCSVTCGYGDMFRQAYWLDSKGQSTNETAQEHMGCYIPKTCPVNGNWTVWSGWYWCSAICGPGRQERYRYCVNPKPANGGAPCAGLANESRVCENEPCPTIPPTFRLTACKEEDFMCASGLQCVPDAHRCDRALQCHDGSDEVKCRYVRNKGAIVKTSLTRLSFILMLFFIFVIK</sequence>
<feature type="signal peptide" evidence="5">
    <location>
        <begin position="1"/>
        <end position="22"/>
    </location>
</feature>
<keyword evidence="4" id="KW-0472">Membrane</keyword>
<dbReference type="PANTHER" id="PTHR16311">
    <property type="entry name" value="THROMBOSPONDIN TYPE I DOMAIN-CONTAINING 1"/>
    <property type="match status" value="1"/>
</dbReference>
<proteinExistence type="predicted"/>
<dbReference type="Pfam" id="PF00057">
    <property type="entry name" value="Ldl_recept_a"/>
    <property type="match status" value="1"/>
</dbReference>
<dbReference type="InterPro" id="IPR038877">
    <property type="entry name" value="THSD1"/>
</dbReference>
<dbReference type="PRINTS" id="PR01705">
    <property type="entry name" value="TSP1REPEAT"/>
</dbReference>
<dbReference type="FunFam" id="2.20.100.10:FF:000002">
    <property type="entry name" value="Unc-5 netrin receptor C"/>
    <property type="match status" value="1"/>
</dbReference>
<evidence type="ECO:0000313" key="6">
    <source>
        <dbReference type="Proteomes" id="UP000694844"/>
    </source>
</evidence>
<feature type="disulfide bond" evidence="3">
    <location>
        <begin position="169"/>
        <end position="184"/>
    </location>
</feature>
<gene>
    <name evidence="7 8" type="primary">LOC111132038</name>
</gene>
<dbReference type="GeneID" id="111132038"/>
<keyword evidence="1" id="KW-0245">EGF-like domain</keyword>
<dbReference type="Gene3D" id="4.10.400.10">
    <property type="entry name" value="Low-density Lipoprotein Receptor"/>
    <property type="match status" value="1"/>
</dbReference>
<keyword evidence="2 3" id="KW-1015">Disulfide bond</keyword>
<dbReference type="AlphaFoldDB" id="A0A8B8E5B8"/>
<evidence type="ECO:0000256" key="4">
    <source>
        <dbReference type="SAM" id="Phobius"/>
    </source>
</evidence>
<dbReference type="Gene3D" id="2.20.100.10">
    <property type="entry name" value="Thrombospondin type-1 (TSP1) repeat"/>
    <property type="match status" value="2"/>
</dbReference>
<dbReference type="InterPro" id="IPR036383">
    <property type="entry name" value="TSP1_rpt_sf"/>
</dbReference>
<evidence type="ECO:0000256" key="5">
    <source>
        <dbReference type="SAM" id="SignalP"/>
    </source>
</evidence>
<dbReference type="InterPro" id="IPR000884">
    <property type="entry name" value="TSP1_rpt"/>
</dbReference>
<feature type="chain" id="PRO_5044666400" evidence="5">
    <location>
        <begin position="23"/>
        <end position="214"/>
    </location>
</feature>
<keyword evidence="4" id="KW-0812">Transmembrane</keyword>
<dbReference type="InterPro" id="IPR036055">
    <property type="entry name" value="LDL_receptor-like_sf"/>
</dbReference>